<comment type="subcellular location">
    <subcellularLocation>
        <location evidence="1">Cell envelope</location>
    </subcellularLocation>
</comment>
<dbReference type="Pfam" id="PF25954">
    <property type="entry name" value="Beta-barrel_RND_2"/>
    <property type="match status" value="1"/>
</dbReference>
<dbReference type="GO" id="GO:0030313">
    <property type="term" value="C:cell envelope"/>
    <property type="evidence" value="ECO:0007669"/>
    <property type="project" value="UniProtKB-SubCell"/>
</dbReference>
<dbReference type="Gene3D" id="2.40.30.170">
    <property type="match status" value="1"/>
</dbReference>
<evidence type="ECO:0000313" key="9">
    <source>
        <dbReference type="EMBL" id="VBB42984.1"/>
    </source>
</evidence>
<evidence type="ECO:0000259" key="8">
    <source>
        <dbReference type="Pfam" id="PF25954"/>
    </source>
</evidence>
<dbReference type="Gene3D" id="1.10.287.470">
    <property type="entry name" value="Helix hairpin bin"/>
    <property type="match status" value="1"/>
</dbReference>
<dbReference type="InterPro" id="IPR058792">
    <property type="entry name" value="Beta-barrel_RND_2"/>
</dbReference>
<name>A0A653A4Q3_UNCDX</name>
<protein>
    <submittedName>
        <fullName evidence="9">Periplasmic component of efflux system</fullName>
    </submittedName>
</protein>
<evidence type="ECO:0000256" key="2">
    <source>
        <dbReference type="ARBA" id="ARBA00009477"/>
    </source>
</evidence>
<keyword evidence="5" id="KW-0472">Membrane</keyword>
<dbReference type="GO" id="GO:0016020">
    <property type="term" value="C:membrane"/>
    <property type="evidence" value="ECO:0007669"/>
    <property type="project" value="InterPro"/>
</dbReference>
<dbReference type="InterPro" id="IPR006143">
    <property type="entry name" value="RND_pump_MFP"/>
</dbReference>
<evidence type="ECO:0000256" key="3">
    <source>
        <dbReference type="ARBA" id="ARBA00023054"/>
    </source>
</evidence>
<feature type="domain" description="CusB-like beta-barrel" evidence="8">
    <location>
        <begin position="257"/>
        <end position="330"/>
    </location>
</feature>
<evidence type="ECO:0000256" key="1">
    <source>
        <dbReference type="ARBA" id="ARBA00004196"/>
    </source>
</evidence>
<dbReference type="PANTHER" id="PTHR32347:SF14">
    <property type="entry name" value="EFFLUX SYSTEM COMPONENT YKNX-RELATED"/>
    <property type="match status" value="1"/>
</dbReference>
<sequence>MKDIVSENQTAHNPLPAAKLPGLDGDRRTRGFFRWWMIWAFLAVLSALVVLKLTAVRKADGVQYKTQTARSGGITVTVSATGNLEPTNQVEIGSELSGTVRTVEVDYNDRVQAGQVLAHLDTARLKAQVLQSKASLASARSALLEAQATVGESRSNMARLKNVSSLSGGRAVSRQDLDAAEAALERAKALEAVCRAAISQAQANLEINETDLSKAVIRSPIDGMVLSRSVEPGQTVAASLQAPVLFILAEDLTRMELHVDVDEADVGLVHAGQTADFTVDAYPDRRFPATVRQVRFASQTVDGVVTYETVLTVDNRDLTLRPGMTATADIVVAAMKEALLVPNAALRFQPSDPDGAGTSASTGGILQKILPRPPRSSPKKVKQQTDNKKDQQVWIIENGVPTAIPVTVGLTDGLMTALIAGDVRPGMELVVEQLEKKR</sequence>
<dbReference type="GO" id="GO:0022857">
    <property type="term" value="F:transmembrane transporter activity"/>
    <property type="evidence" value="ECO:0007669"/>
    <property type="project" value="InterPro"/>
</dbReference>
<dbReference type="AlphaFoldDB" id="A0A653A4Q3"/>
<keyword evidence="5" id="KW-0812">Transmembrane</keyword>
<dbReference type="InterPro" id="IPR058624">
    <property type="entry name" value="MdtA-like_HH"/>
</dbReference>
<comment type="similarity">
    <text evidence="2">Belongs to the membrane fusion protein (MFP) (TC 8.A.1) family.</text>
</comment>
<evidence type="ECO:0000256" key="4">
    <source>
        <dbReference type="SAM" id="MobiDB-lite"/>
    </source>
</evidence>
<gene>
    <name evidence="9" type="ORF">TRIP_B250101</name>
</gene>
<dbReference type="NCBIfam" id="TIGR01730">
    <property type="entry name" value="RND_mfp"/>
    <property type="match status" value="1"/>
</dbReference>
<dbReference type="Pfam" id="PF25876">
    <property type="entry name" value="HH_MFP_RND"/>
    <property type="match status" value="1"/>
</dbReference>
<dbReference type="Pfam" id="PF25917">
    <property type="entry name" value="BSH_RND"/>
    <property type="match status" value="1"/>
</dbReference>
<feature type="region of interest" description="Disordered" evidence="4">
    <location>
        <begin position="350"/>
        <end position="392"/>
    </location>
</feature>
<proteinExistence type="inferred from homology"/>
<evidence type="ECO:0000259" key="6">
    <source>
        <dbReference type="Pfam" id="PF25876"/>
    </source>
</evidence>
<evidence type="ECO:0000259" key="7">
    <source>
        <dbReference type="Pfam" id="PF25917"/>
    </source>
</evidence>
<evidence type="ECO:0000256" key="5">
    <source>
        <dbReference type="SAM" id="Phobius"/>
    </source>
</evidence>
<feature type="domain" description="Multidrug resistance protein MdtA-like barrel-sandwich hybrid" evidence="7">
    <location>
        <begin position="88"/>
        <end position="246"/>
    </location>
</feature>
<feature type="compositionally biased region" description="Polar residues" evidence="4">
    <location>
        <begin position="1"/>
        <end position="12"/>
    </location>
</feature>
<organism evidence="9">
    <name type="scientific">Uncultured Desulfatiglans sp</name>
    <dbReference type="NCBI Taxonomy" id="1748965"/>
    <lineage>
        <taxon>Bacteria</taxon>
        <taxon>Pseudomonadati</taxon>
        <taxon>Thermodesulfobacteriota</taxon>
        <taxon>Desulfobacteria</taxon>
        <taxon>Desulfatiglandales</taxon>
        <taxon>Desulfatiglandaceae</taxon>
        <taxon>Desulfatiglans</taxon>
        <taxon>environmental samples</taxon>
    </lineage>
</organism>
<dbReference type="SUPFAM" id="SSF111369">
    <property type="entry name" value="HlyD-like secretion proteins"/>
    <property type="match status" value="1"/>
</dbReference>
<dbReference type="InterPro" id="IPR058625">
    <property type="entry name" value="MdtA-like_BSH"/>
</dbReference>
<dbReference type="Gene3D" id="2.40.50.100">
    <property type="match status" value="1"/>
</dbReference>
<feature type="region of interest" description="Disordered" evidence="4">
    <location>
        <begin position="1"/>
        <end position="20"/>
    </location>
</feature>
<keyword evidence="5" id="KW-1133">Transmembrane helix</keyword>
<accession>A0A653A4Q3</accession>
<dbReference type="PANTHER" id="PTHR32347">
    <property type="entry name" value="EFFLUX SYSTEM COMPONENT YKNX-RELATED"/>
    <property type="match status" value="1"/>
</dbReference>
<feature type="transmembrane region" description="Helical" evidence="5">
    <location>
        <begin position="36"/>
        <end position="55"/>
    </location>
</feature>
<feature type="domain" description="Multidrug resistance protein MdtA-like alpha-helical hairpin" evidence="6">
    <location>
        <begin position="136"/>
        <end position="206"/>
    </location>
</feature>
<dbReference type="EMBL" id="UPXX01000018">
    <property type="protein sequence ID" value="VBB42984.1"/>
    <property type="molecule type" value="Genomic_DNA"/>
</dbReference>
<keyword evidence="3" id="KW-0175">Coiled coil</keyword>
<dbReference type="InterPro" id="IPR050465">
    <property type="entry name" value="UPF0194_transport"/>
</dbReference>
<reference evidence="9" key="1">
    <citation type="submission" date="2018-07" db="EMBL/GenBank/DDBJ databases">
        <authorList>
            <consortium name="Genoscope - CEA"/>
            <person name="William W."/>
        </authorList>
    </citation>
    <scope>NUCLEOTIDE SEQUENCE</scope>
    <source>
        <strain evidence="9">IK1</strain>
    </source>
</reference>